<keyword evidence="2" id="KW-0805">Transcription regulation</keyword>
<dbReference type="EMBL" id="KQ947407">
    <property type="protein sequence ID" value="KUJ22123.1"/>
    <property type="molecule type" value="Genomic_DNA"/>
</dbReference>
<dbReference type="InterPro" id="IPR001138">
    <property type="entry name" value="Zn2Cys6_DnaBD"/>
</dbReference>
<dbReference type="InParanoid" id="A0A194XPK9"/>
<dbReference type="GO" id="GO:0000978">
    <property type="term" value="F:RNA polymerase II cis-regulatory region sequence-specific DNA binding"/>
    <property type="evidence" value="ECO:0007669"/>
    <property type="project" value="TreeGrafter"/>
</dbReference>
<dbReference type="SMART" id="SM00066">
    <property type="entry name" value="GAL4"/>
    <property type="match status" value="1"/>
</dbReference>
<dbReference type="InterPro" id="IPR036864">
    <property type="entry name" value="Zn2-C6_fun-type_DNA-bd_sf"/>
</dbReference>
<dbReference type="GO" id="GO:0006351">
    <property type="term" value="P:DNA-templated transcription"/>
    <property type="evidence" value="ECO:0007669"/>
    <property type="project" value="InterPro"/>
</dbReference>
<gene>
    <name evidence="6" type="ORF">LY89DRAFT_394604</name>
</gene>
<evidence type="ECO:0000256" key="3">
    <source>
        <dbReference type="ARBA" id="ARBA00023163"/>
    </source>
</evidence>
<keyword evidence="4" id="KW-0539">Nucleus</keyword>
<dbReference type="GeneID" id="28816945"/>
<organism evidence="6 7">
    <name type="scientific">Mollisia scopiformis</name>
    <name type="common">Conifer needle endophyte fungus</name>
    <name type="synonym">Phialocephala scopiformis</name>
    <dbReference type="NCBI Taxonomy" id="149040"/>
    <lineage>
        <taxon>Eukaryota</taxon>
        <taxon>Fungi</taxon>
        <taxon>Dikarya</taxon>
        <taxon>Ascomycota</taxon>
        <taxon>Pezizomycotina</taxon>
        <taxon>Leotiomycetes</taxon>
        <taxon>Helotiales</taxon>
        <taxon>Mollisiaceae</taxon>
        <taxon>Mollisia</taxon>
    </lineage>
</organism>
<dbReference type="KEGG" id="psco:LY89DRAFT_394604"/>
<reference evidence="6 7" key="1">
    <citation type="submission" date="2015-10" db="EMBL/GenBank/DDBJ databases">
        <title>Full genome of DAOMC 229536 Phialocephala scopiformis, a fungal endophyte of spruce producing the potent anti-insectan compound rugulosin.</title>
        <authorList>
            <consortium name="DOE Joint Genome Institute"/>
            <person name="Walker A.K."/>
            <person name="Frasz S.L."/>
            <person name="Seifert K.A."/>
            <person name="Miller J.D."/>
            <person name="Mondo S.J."/>
            <person name="Labutti K."/>
            <person name="Lipzen A."/>
            <person name="Dockter R."/>
            <person name="Kennedy M."/>
            <person name="Grigoriev I.V."/>
            <person name="Spatafora J.W."/>
        </authorList>
    </citation>
    <scope>NUCLEOTIDE SEQUENCE [LARGE SCALE GENOMIC DNA]</scope>
    <source>
        <strain evidence="6 7">CBS 120377</strain>
    </source>
</reference>
<dbReference type="Pfam" id="PF04082">
    <property type="entry name" value="Fungal_trans"/>
    <property type="match status" value="1"/>
</dbReference>
<dbReference type="OrthoDB" id="3862662at2759"/>
<name>A0A194XPK9_MOLSC</name>
<feature type="domain" description="Zn(2)-C6 fungal-type" evidence="5">
    <location>
        <begin position="17"/>
        <end position="47"/>
    </location>
</feature>
<evidence type="ECO:0000256" key="2">
    <source>
        <dbReference type="ARBA" id="ARBA00023015"/>
    </source>
</evidence>
<keyword evidence="1" id="KW-0479">Metal-binding</keyword>
<dbReference type="PANTHER" id="PTHR47424">
    <property type="entry name" value="REGULATORY PROTEIN GAL4"/>
    <property type="match status" value="1"/>
</dbReference>
<dbReference type="RefSeq" id="XP_018076478.1">
    <property type="nucleotide sequence ID" value="XM_018207219.1"/>
</dbReference>
<evidence type="ECO:0000259" key="5">
    <source>
        <dbReference type="PROSITE" id="PS50048"/>
    </source>
</evidence>
<dbReference type="GO" id="GO:0000435">
    <property type="term" value="P:positive regulation of transcription from RNA polymerase II promoter by galactose"/>
    <property type="evidence" value="ECO:0007669"/>
    <property type="project" value="TreeGrafter"/>
</dbReference>
<dbReference type="InterPro" id="IPR051127">
    <property type="entry name" value="Fungal_SecMet_Regulators"/>
</dbReference>
<evidence type="ECO:0000256" key="4">
    <source>
        <dbReference type="ARBA" id="ARBA00023242"/>
    </source>
</evidence>
<dbReference type="GO" id="GO:0008270">
    <property type="term" value="F:zinc ion binding"/>
    <property type="evidence" value="ECO:0007669"/>
    <property type="project" value="InterPro"/>
</dbReference>
<dbReference type="PROSITE" id="PS50048">
    <property type="entry name" value="ZN2_CY6_FUNGAL_2"/>
    <property type="match status" value="1"/>
</dbReference>
<dbReference type="Gene3D" id="4.10.240.10">
    <property type="entry name" value="Zn(2)-C6 fungal-type DNA-binding domain"/>
    <property type="match status" value="1"/>
</dbReference>
<sequence>MPNHDSIAHLQQTAPTVCEPCKRRKKSCNKALPACGRCSRLFVKCKYTLPLPETNNGSKSGPALPLPPLVQTHPSSSIDEQVSFQVSRLLSAITRKSEFYISTYFRTFHQSLPVVDQESFYSQLDSLDGKQGEEGEDYFGVLLLAIFLVAGQGGEEVYGAVKSIWCLLTGAGRVGLGLVRMGCLVAGWEFVQGMLGEAWGTVGGTVRMAQVLGLHGTVRRVGGEGDGVEEKRCVWWCVVVLERIINQEFRGSGLPFASKGPEPDDYLPLVPLKDGVTYRVRDEIVLPEDVDLENLDLADRGCTRFGPFAAVVQMTYLTDLTTKHILDESKSPEERVADAAKLDIALQHFSGACIPPPGKAEGKYCGPYGLRTSAAYSLHLHELAMSTQSNDKEGILRATSALQSLTRIIIYATKASFEGVPMDLDGIAFWAHRICAVAALIHIQFGERNEAWEADLEVLKKYLRYYVPKYRLYANYLKEIEAAEKSAMIS</sequence>
<proteinExistence type="predicted"/>
<dbReference type="InterPro" id="IPR007219">
    <property type="entry name" value="XnlR_reg_dom"/>
</dbReference>
<dbReference type="Proteomes" id="UP000070700">
    <property type="component" value="Unassembled WGS sequence"/>
</dbReference>
<dbReference type="GO" id="GO:0000981">
    <property type="term" value="F:DNA-binding transcription factor activity, RNA polymerase II-specific"/>
    <property type="evidence" value="ECO:0007669"/>
    <property type="project" value="InterPro"/>
</dbReference>
<dbReference type="PROSITE" id="PS00463">
    <property type="entry name" value="ZN2_CY6_FUNGAL_1"/>
    <property type="match status" value="1"/>
</dbReference>
<dbReference type="Pfam" id="PF00172">
    <property type="entry name" value="Zn_clus"/>
    <property type="match status" value="1"/>
</dbReference>
<accession>A0A194XPK9</accession>
<protein>
    <recommendedName>
        <fullName evidence="5">Zn(2)-C6 fungal-type domain-containing protein</fullName>
    </recommendedName>
</protein>
<evidence type="ECO:0000256" key="1">
    <source>
        <dbReference type="ARBA" id="ARBA00022723"/>
    </source>
</evidence>
<evidence type="ECO:0000313" key="7">
    <source>
        <dbReference type="Proteomes" id="UP000070700"/>
    </source>
</evidence>
<keyword evidence="3" id="KW-0804">Transcription</keyword>
<dbReference type="SUPFAM" id="SSF57701">
    <property type="entry name" value="Zn2/Cys6 DNA-binding domain"/>
    <property type="match status" value="1"/>
</dbReference>
<dbReference type="CDD" id="cd12148">
    <property type="entry name" value="fungal_TF_MHR"/>
    <property type="match status" value="1"/>
</dbReference>
<dbReference type="PANTHER" id="PTHR47424:SF5">
    <property type="entry name" value="ZN(II)2CYS6 TRANSCRIPTION FACTOR (EUROFUNG)"/>
    <property type="match status" value="1"/>
</dbReference>
<dbReference type="GO" id="GO:0005634">
    <property type="term" value="C:nucleus"/>
    <property type="evidence" value="ECO:0007669"/>
    <property type="project" value="TreeGrafter"/>
</dbReference>
<dbReference type="AlphaFoldDB" id="A0A194XPK9"/>
<evidence type="ECO:0000313" key="6">
    <source>
        <dbReference type="EMBL" id="KUJ22123.1"/>
    </source>
</evidence>
<dbReference type="CDD" id="cd00067">
    <property type="entry name" value="GAL4"/>
    <property type="match status" value="1"/>
</dbReference>
<keyword evidence="7" id="KW-1185">Reference proteome</keyword>